<feature type="compositionally biased region" description="Polar residues" evidence="1">
    <location>
        <begin position="18"/>
        <end position="28"/>
    </location>
</feature>
<comment type="caution">
    <text evidence="2">The sequence shown here is derived from an EMBL/GenBank/DDBJ whole genome shotgun (WGS) entry which is preliminary data.</text>
</comment>
<gene>
    <name evidence="2" type="ORF">E2C01_083274</name>
</gene>
<keyword evidence="3" id="KW-1185">Reference proteome</keyword>
<accession>A0A5B7J7D3</accession>
<protein>
    <submittedName>
        <fullName evidence="2">Uncharacterized protein</fullName>
    </submittedName>
</protein>
<name>A0A5B7J7D3_PORTR</name>
<evidence type="ECO:0000313" key="2">
    <source>
        <dbReference type="EMBL" id="MPC88374.1"/>
    </source>
</evidence>
<evidence type="ECO:0000313" key="3">
    <source>
        <dbReference type="Proteomes" id="UP000324222"/>
    </source>
</evidence>
<proteinExistence type="predicted"/>
<reference evidence="2 3" key="1">
    <citation type="submission" date="2019-05" db="EMBL/GenBank/DDBJ databases">
        <title>Another draft genome of Portunus trituberculatus and its Hox gene families provides insights of decapod evolution.</title>
        <authorList>
            <person name="Jeong J.-H."/>
            <person name="Song I."/>
            <person name="Kim S."/>
            <person name="Choi T."/>
            <person name="Kim D."/>
            <person name="Ryu S."/>
            <person name="Kim W."/>
        </authorList>
    </citation>
    <scope>NUCLEOTIDE SEQUENCE [LARGE SCALE GENOMIC DNA]</scope>
    <source>
        <tissue evidence="2">Muscle</tissue>
    </source>
</reference>
<dbReference type="AlphaFoldDB" id="A0A5B7J7D3"/>
<feature type="region of interest" description="Disordered" evidence="1">
    <location>
        <begin position="1"/>
        <end position="60"/>
    </location>
</feature>
<organism evidence="2 3">
    <name type="scientific">Portunus trituberculatus</name>
    <name type="common">Swimming crab</name>
    <name type="synonym">Neptunus trituberculatus</name>
    <dbReference type="NCBI Taxonomy" id="210409"/>
    <lineage>
        <taxon>Eukaryota</taxon>
        <taxon>Metazoa</taxon>
        <taxon>Ecdysozoa</taxon>
        <taxon>Arthropoda</taxon>
        <taxon>Crustacea</taxon>
        <taxon>Multicrustacea</taxon>
        <taxon>Malacostraca</taxon>
        <taxon>Eumalacostraca</taxon>
        <taxon>Eucarida</taxon>
        <taxon>Decapoda</taxon>
        <taxon>Pleocyemata</taxon>
        <taxon>Brachyura</taxon>
        <taxon>Eubrachyura</taxon>
        <taxon>Portunoidea</taxon>
        <taxon>Portunidae</taxon>
        <taxon>Portuninae</taxon>
        <taxon>Portunus</taxon>
    </lineage>
</organism>
<sequence>MAVKQLLGRVSSPRDPQRGQTATSTGLTKQEDTVTHQPSKATGQAMTHQISGTRGHSLTH</sequence>
<evidence type="ECO:0000256" key="1">
    <source>
        <dbReference type="SAM" id="MobiDB-lite"/>
    </source>
</evidence>
<dbReference type="Proteomes" id="UP000324222">
    <property type="component" value="Unassembled WGS sequence"/>
</dbReference>
<feature type="compositionally biased region" description="Polar residues" evidence="1">
    <location>
        <begin position="35"/>
        <end position="60"/>
    </location>
</feature>
<dbReference type="EMBL" id="VSRR010077619">
    <property type="protein sequence ID" value="MPC88374.1"/>
    <property type="molecule type" value="Genomic_DNA"/>
</dbReference>